<dbReference type="AlphaFoldDB" id="A0A431U9N5"/>
<comment type="caution">
    <text evidence="2">The sequence shown here is derived from an EMBL/GenBank/DDBJ whole genome shotgun (WGS) entry which is preliminary data.</text>
</comment>
<evidence type="ECO:0000313" key="2">
    <source>
        <dbReference type="EMBL" id="RTQ53748.1"/>
    </source>
</evidence>
<dbReference type="Proteomes" id="UP000282184">
    <property type="component" value="Unassembled WGS sequence"/>
</dbReference>
<feature type="chain" id="PRO_5019480269" description="DUF3575 domain-containing protein" evidence="1">
    <location>
        <begin position="21"/>
        <end position="215"/>
    </location>
</feature>
<organism evidence="2 3">
    <name type="scientific">Hymenobacter gummosus</name>
    <dbReference type="NCBI Taxonomy" id="1776032"/>
    <lineage>
        <taxon>Bacteria</taxon>
        <taxon>Pseudomonadati</taxon>
        <taxon>Bacteroidota</taxon>
        <taxon>Cytophagia</taxon>
        <taxon>Cytophagales</taxon>
        <taxon>Hymenobacteraceae</taxon>
        <taxon>Hymenobacter</taxon>
    </lineage>
</organism>
<keyword evidence="3" id="KW-1185">Reference proteome</keyword>
<accession>A0A431U9N5</accession>
<proteinExistence type="predicted"/>
<name>A0A431U9N5_9BACT</name>
<reference evidence="2 3" key="1">
    <citation type="submission" date="2018-12" db="EMBL/GenBank/DDBJ databases">
        <title>Hymenobacter gummosus sp. nov., isolated from a spring.</title>
        <authorList>
            <person name="Nie L."/>
        </authorList>
    </citation>
    <scope>NUCLEOTIDE SEQUENCE [LARGE SCALE GENOMIC DNA]</scope>
    <source>
        <strain evidence="2 3">KCTC 52166</strain>
    </source>
</reference>
<dbReference type="EMBL" id="RXOF01000001">
    <property type="protein sequence ID" value="RTQ53748.1"/>
    <property type="molecule type" value="Genomic_DNA"/>
</dbReference>
<evidence type="ECO:0000313" key="3">
    <source>
        <dbReference type="Proteomes" id="UP000282184"/>
    </source>
</evidence>
<keyword evidence="1" id="KW-0732">Signal</keyword>
<evidence type="ECO:0008006" key="4">
    <source>
        <dbReference type="Google" id="ProtNLM"/>
    </source>
</evidence>
<sequence length="215" mass="22991">MRATVLLAAFMSLSALPGLAQEAAPAATAPTPAAPGLGRTVVRLDATAVLWSNFDYNFWAPQGAVLPVLASVEHHWGGRTSTVVEGLLNGGTPQERRTGVSVQGRYYLQRKFAGQPVGLYVAPTLGFRAVRDLAYARYDTRKSFAGAGVLVGAQLPVALRGRLLVDVAGGAMAWQQVGRTRFVSDSPYPSYYESKPVYGNVPVLPDMRLGLGLRF</sequence>
<protein>
    <recommendedName>
        <fullName evidence="4">DUF3575 domain-containing protein</fullName>
    </recommendedName>
</protein>
<feature type="signal peptide" evidence="1">
    <location>
        <begin position="1"/>
        <end position="20"/>
    </location>
</feature>
<dbReference type="OrthoDB" id="885695at2"/>
<dbReference type="RefSeq" id="WP_126691675.1">
    <property type="nucleotide sequence ID" value="NZ_RXOF01000001.1"/>
</dbReference>
<evidence type="ECO:0000256" key="1">
    <source>
        <dbReference type="SAM" id="SignalP"/>
    </source>
</evidence>
<gene>
    <name evidence="2" type="ORF">EJV47_03165</name>
</gene>